<reference evidence="3" key="1">
    <citation type="submission" date="2020-09" db="EMBL/GenBank/DDBJ databases">
        <title>Whole genome shotgun sequence of Streptomyces xanthophaeus NBRC 12829.</title>
        <authorList>
            <person name="Komaki H."/>
            <person name="Tamura T."/>
        </authorList>
    </citation>
    <scope>NUCLEOTIDE SEQUENCE</scope>
    <source>
        <strain evidence="3">NBRC 12829</strain>
    </source>
</reference>
<evidence type="ECO:0000256" key="1">
    <source>
        <dbReference type="ARBA" id="ARBA00023239"/>
    </source>
</evidence>
<proteinExistence type="inferred from homology"/>
<dbReference type="SUPFAM" id="SSF48576">
    <property type="entry name" value="Terpenoid synthases"/>
    <property type="match status" value="1"/>
</dbReference>
<dbReference type="SFLD" id="SFLDG01020">
    <property type="entry name" value="Terpene_Cyclase_Like_2"/>
    <property type="match status" value="1"/>
</dbReference>
<dbReference type="EC" id="4.2.3.-" evidence="2"/>
<evidence type="ECO:0000313" key="4">
    <source>
        <dbReference type="Proteomes" id="UP000600026"/>
    </source>
</evidence>
<dbReference type="Gene3D" id="1.10.600.10">
    <property type="entry name" value="Farnesyl Diphosphate Synthase"/>
    <property type="match status" value="1"/>
</dbReference>
<name>A0A919GXD4_9ACTN</name>
<dbReference type="GO" id="GO:0046872">
    <property type="term" value="F:metal ion binding"/>
    <property type="evidence" value="ECO:0007669"/>
    <property type="project" value="UniProtKB-KW"/>
</dbReference>
<keyword evidence="2" id="KW-0479">Metal-binding</keyword>
<dbReference type="OrthoDB" id="3676909at2"/>
<comment type="caution">
    <text evidence="3">The sequence shown here is derived from an EMBL/GenBank/DDBJ whole genome shotgun (WGS) entry which is preliminary data.</text>
</comment>
<evidence type="ECO:0000256" key="2">
    <source>
        <dbReference type="RuleBase" id="RU366034"/>
    </source>
</evidence>
<dbReference type="PANTHER" id="PTHR35201:SF4">
    <property type="entry name" value="BETA-PINACENE SYNTHASE-RELATED"/>
    <property type="match status" value="1"/>
</dbReference>
<comment type="cofactor">
    <cofactor evidence="2">
        <name>Mg(2+)</name>
        <dbReference type="ChEBI" id="CHEBI:18420"/>
    </cofactor>
</comment>
<dbReference type="InterPro" id="IPR034686">
    <property type="entry name" value="Terpene_cyclase-like_2"/>
</dbReference>
<protein>
    <recommendedName>
        <fullName evidence="2">Terpene synthase</fullName>
        <ecNumber evidence="2">4.2.3.-</ecNumber>
    </recommendedName>
</protein>
<keyword evidence="2" id="KW-0460">Magnesium</keyword>
<dbReference type="Proteomes" id="UP000600026">
    <property type="component" value="Unassembled WGS sequence"/>
</dbReference>
<dbReference type="AlphaFoldDB" id="A0A919GXD4"/>
<keyword evidence="1 2" id="KW-0456">Lyase</keyword>
<evidence type="ECO:0000313" key="3">
    <source>
        <dbReference type="EMBL" id="GHI82898.1"/>
    </source>
</evidence>
<dbReference type="GO" id="GO:0010333">
    <property type="term" value="F:terpene synthase activity"/>
    <property type="evidence" value="ECO:0007669"/>
    <property type="project" value="InterPro"/>
</dbReference>
<dbReference type="InterPro" id="IPR008949">
    <property type="entry name" value="Isoprenoid_synthase_dom_sf"/>
</dbReference>
<dbReference type="SFLD" id="SFLDS00005">
    <property type="entry name" value="Isoprenoid_Synthase_Type_I"/>
    <property type="match status" value="1"/>
</dbReference>
<dbReference type="EMBL" id="BNEE01000003">
    <property type="protein sequence ID" value="GHI82898.1"/>
    <property type="molecule type" value="Genomic_DNA"/>
</dbReference>
<dbReference type="Pfam" id="PF19086">
    <property type="entry name" value="Terpene_syn_C_2"/>
    <property type="match status" value="1"/>
</dbReference>
<keyword evidence="4" id="KW-1185">Reference proteome</keyword>
<dbReference type="RefSeq" id="WP_031143002.1">
    <property type="nucleotide sequence ID" value="NZ_BNEE01000003.1"/>
</dbReference>
<comment type="similarity">
    <text evidence="2">Belongs to the terpene synthase family.</text>
</comment>
<dbReference type="PANTHER" id="PTHR35201">
    <property type="entry name" value="TERPENE SYNTHASE"/>
    <property type="match status" value="1"/>
</dbReference>
<gene>
    <name evidence="3" type="ORF">Sxan_02620</name>
</gene>
<accession>A0A919GXD4</accession>
<organism evidence="3 4">
    <name type="scientific">Streptomyces xanthophaeus</name>
    <dbReference type="NCBI Taxonomy" id="67385"/>
    <lineage>
        <taxon>Bacteria</taxon>
        <taxon>Bacillati</taxon>
        <taxon>Actinomycetota</taxon>
        <taxon>Actinomycetes</taxon>
        <taxon>Kitasatosporales</taxon>
        <taxon>Streptomycetaceae</taxon>
        <taxon>Streptomyces</taxon>
    </lineage>
</organism>
<sequence>MPQDIEFHLPFPIALSPDLEGARQRNLAWVAGTGLVGEGRSLEWYASWDMPLLAAYGFPYADGHALDLCADAMAFFFVFDDQFDGPLGQDPARAAAVCRQLIDIVHGVVPAAGADACAVAFADLWARSCDGAHPGWVARTAHEWEYYFATQAHEAIGRLRGTPADVETYLQVRRGIAGTDLPLSLGERAAGVTIHPAALHSPQLRIMRQAATDVTFMCNDVYSLEKEEARGDMDNLVLVLEHTRPCTRDEAISAARREVDGRVTRFQELALQVPAMCLQLGLTGPERTAVATYVEVMETWMSGYHAWQTRTRRYTSALQIIPSTGPGYFEEVLKTPGTGRNSSGCA</sequence>